<dbReference type="AlphaFoldDB" id="A0AAJ0DYC9"/>
<keyword evidence="2" id="KW-1185">Reference proteome</keyword>
<proteinExistence type="predicted"/>
<evidence type="ECO:0000313" key="1">
    <source>
        <dbReference type="EMBL" id="KAK1520521.1"/>
    </source>
</evidence>
<dbReference type="RefSeq" id="XP_060310596.1">
    <property type="nucleotide sequence ID" value="XM_060458794.1"/>
</dbReference>
<dbReference type="EMBL" id="MOOE01000011">
    <property type="protein sequence ID" value="KAK1520521.1"/>
    <property type="molecule type" value="Genomic_DNA"/>
</dbReference>
<protein>
    <submittedName>
        <fullName evidence="1">Uncharacterized protein</fullName>
    </submittedName>
</protein>
<evidence type="ECO:0000313" key="2">
    <source>
        <dbReference type="Proteomes" id="UP001240678"/>
    </source>
</evidence>
<comment type="caution">
    <text evidence="1">The sequence shown here is derived from an EMBL/GenBank/DDBJ whole genome shotgun (WGS) entry which is preliminary data.</text>
</comment>
<dbReference type="GeneID" id="85342341"/>
<accession>A0AAJ0DYC9</accession>
<name>A0AAJ0DYC9_9PEZI</name>
<gene>
    <name evidence="1" type="ORF">CCOS01_10640</name>
</gene>
<organism evidence="1 2">
    <name type="scientific">Colletotrichum costaricense</name>
    <dbReference type="NCBI Taxonomy" id="1209916"/>
    <lineage>
        <taxon>Eukaryota</taxon>
        <taxon>Fungi</taxon>
        <taxon>Dikarya</taxon>
        <taxon>Ascomycota</taxon>
        <taxon>Pezizomycotina</taxon>
        <taxon>Sordariomycetes</taxon>
        <taxon>Hypocreomycetidae</taxon>
        <taxon>Glomerellales</taxon>
        <taxon>Glomerellaceae</taxon>
        <taxon>Colletotrichum</taxon>
        <taxon>Colletotrichum acutatum species complex</taxon>
    </lineage>
</organism>
<reference evidence="1 2" key="1">
    <citation type="submission" date="2016-10" db="EMBL/GenBank/DDBJ databases">
        <title>The genome sequence of Colletotrichum fioriniae PJ7.</title>
        <authorList>
            <person name="Baroncelli R."/>
        </authorList>
    </citation>
    <scope>NUCLEOTIDE SEQUENCE [LARGE SCALE GENOMIC DNA]</scope>
    <source>
        <strain evidence="1 2">IMI 309622</strain>
    </source>
</reference>
<dbReference type="Proteomes" id="UP001240678">
    <property type="component" value="Unassembled WGS sequence"/>
</dbReference>
<sequence length="97" mass="10847">MLGEFCSKLLQQILFASHGCLFPALFTNQKLFLYRGKWKVGAARSYPKLACPAPLKRDSSRPSYLTISSPTCFHSPAYTVRHVSLFAILHRTNGQGT</sequence>